<proteinExistence type="predicted"/>
<comment type="caution">
    <text evidence="1">The sequence shown here is derived from an EMBL/GenBank/DDBJ whole genome shotgun (WGS) entry which is preliminary data.</text>
</comment>
<evidence type="ECO:0000313" key="1">
    <source>
        <dbReference type="EMBL" id="OGN07834.1"/>
    </source>
</evidence>
<reference evidence="1 2" key="1">
    <citation type="journal article" date="2016" name="Nat. Commun.">
        <title>Thousands of microbial genomes shed light on interconnected biogeochemical processes in an aquifer system.</title>
        <authorList>
            <person name="Anantharaman K."/>
            <person name="Brown C.T."/>
            <person name="Hug L.A."/>
            <person name="Sharon I."/>
            <person name="Castelle C.J."/>
            <person name="Probst A.J."/>
            <person name="Thomas B.C."/>
            <person name="Singh A."/>
            <person name="Wilkins M.J."/>
            <person name="Karaoz U."/>
            <person name="Brodie E.L."/>
            <person name="Williams K.H."/>
            <person name="Hubbard S.S."/>
            <person name="Banfield J.F."/>
        </authorList>
    </citation>
    <scope>NUCLEOTIDE SEQUENCE [LARGE SCALE GENOMIC DNA]</scope>
</reference>
<gene>
    <name evidence="1" type="ORF">A2750_00055</name>
</gene>
<organism evidence="1 2">
    <name type="scientific">Candidatus Yanofskybacteria bacterium RIFCSPHIGHO2_01_FULL_45_42</name>
    <dbReference type="NCBI Taxonomy" id="1802671"/>
    <lineage>
        <taxon>Bacteria</taxon>
        <taxon>Candidatus Yanofskyibacteriota</taxon>
    </lineage>
</organism>
<dbReference type="AlphaFoldDB" id="A0A1F8F3W1"/>
<accession>A0A1F8F3W1</accession>
<dbReference type="Proteomes" id="UP000178023">
    <property type="component" value="Unassembled WGS sequence"/>
</dbReference>
<sequence length="429" mass="50168">MKYFTLSTIFMTDAAYKLAHILRTSPEVLLEMDKKMRSITGQERVLDDIVIGNEKLVDQTLLNLGLDRNSKAEDVYEALVERLVHIDQHLFELLGHPDLTKGPVACAKLCETALKIYTPPKGLFIKPEKVAELLEKYPPANMLNHFGYSNTRDLVEKEGFAPVVSGLRFTQDEKWMHEFFDKAYLSLKPDDFEERSVKLIVLENKWLEAAEKFLEKKYHNVSHLKEYGVIFLIPLKLDSPGETMRMFTLMLHYLHEVPFYANLFRKFLNDTDFAAKFNSLLRGDVPRGPLPDSQKTVWRIIQRYLAKDDENDFRLFEPHVNPEAEHWYQAEEDLGRLARMLVKEERELNLGYWTGLDHVGDFFKNKDGVDQLVSFDLIDLIMSLVKKSEVKYLYHQEEALWNKIFIEYLGRDAMNRLVEEHIIDGFIEL</sequence>
<name>A0A1F8F3W1_9BACT</name>
<protein>
    <submittedName>
        <fullName evidence="1">Uncharacterized protein</fullName>
    </submittedName>
</protein>
<dbReference type="EMBL" id="MGJL01000017">
    <property type="protein sequence ID" value="OGN07834.1"/>
    <property type="molecule type" value="Genomic_DNA"/>
</dbReference>
<evidence type="ECO:0000313" key="2">
    <source>
        <dbReference type="Proteomes" id="UP000178023"/>
    </source>
</evidence>